<dbReference type="AlphaFoldDB" id="A0A318E394"/>
<gene>
    <name evidence="2" type="ORF">C8C78_13621</name>
</gene>
<dbReference type="EMBL" id="QICM01000036">
    <property type="protein sequence ID" value="PXV62271.1"/>
    <property type="molecule type" value="Genomic_DNA"/>
</dbReference>
<organism evidence="2 3">
    <name type="scientific">Halanaerobium congolense</name>
    <dbReference type="NCBI Taxonomy" id="54121"/>
    <lineage>
        <taxon>Bacteria</taxon>
        <taxon>Bacillati</taxon>
        <taxon>Bacillota</taxon>
        <taxon>Clostridia</taxon>
        <taxon>Halanaerobiales</taxon>
        <taxon>Halanaerobiaceae</taxon>
        <taxon>Halanaerobium</taxon>
    </lineage>
</organism>
<feature type="transmembrane region" description="Helical" evidence="1">
    <location>
        <begin position="6"/>
        <end position="37"/>
    </location>
</feature>
<evidence type="ECO:0000256" key="1">
    <source>
        <dbReference type="SAM" id="Phobius"/>
    </source>
</evidence>
<reference evidence="2 3" key="1">
    <citation type="submission" date="2018-04" db="EMBL/GenBank/DDBJ databases">
        <title>Subsurface microbial communities from deep shales in Ohio and West Virginia, USA.</title>
        <authorList>
            <person name="Wrighton K."/>
        </authorList>
    </citation>
    <scope>NUCLEOTIDE SEQUENCE [LARGE SCALE GENOMIC DNA]</scope>
    <source>
        <strain evidence="2 3">MSL28</strain>
    </source>
</reference>
<keyword evidence="1" id="KW-0472">Membrane</keyword>
<protein>
    <submittedName>
        <fullName evidence="2">Uncharacterized protein</fullName>
    </submittedName>
</protein>
<evidence type="ECO:0000313" key="2">
    <source>
        <dbReference type="EMBL" id="PXV62271.1"/>
    </source>
</evidence>
<name>A0A318E394_9FIRM</name>
<dbReference type="Proteomes" id="UP000247389">
    <property type="component" value="Unassembled WGS sequence"/>
</dbReference>
<comment type="caution">
    <text evidence="2">The sequence shown here is derived from an EMBL/GenBank/DDBJ whole genome shotgun (WGS) entry which is preliminary data.</text>
</comment>
<proteinExistence type="predicted"/>
<keyword evidence="1" id="KW-0812">Transmembrane</keyword>
<sequence length="40" mass="4459">MASKTLVILLLGALAWQSLFSGNILLALFFILFDLYLISE</sequence>
<evidence type="ECO:0000313" key="3">
    <source>
        <dbReference type="Proteomes" id="UP000247389"/>
    </source>
</evidence>
<dbReference type="RefSeq" id="WP_255416554.1">
    <property type="nucleotide sequence ID" value="NZ_QICM01000036.1"/>
</dbReference>
<accession>A0A318E394</accession>
<keyword evidence="1" id="KW-1133">Transmembrane helix</keyword>